<dbReference type="EMBL" id="BAABKM010000002">
    <property type="protein sequence ID" value="GAA4705370.1"/>
    <property type="molecule type" value="Genomic_DNA"/>
</dbReference>
<dbReference type="RefSeq" id="WP_345521496.1">
    <property type="nucleotide sequence ID" value="NZ_BAABKM010000002.1"/>
</dbReference>
<evidence type="ECO:0000313" key="1">
    <source>
        <dbReference type="EMBL" id="GAA4705370.1"/>
    </source>
</evidence>
<evidence type="ECO:0000313" key="2">
    <source>
        <dbReference type="Proteomes" id="UP001499974"/>
    </source>
</evidence>
<comment type="caution">
    <text evidence="1">The sequence shown here is derived from an EMBL/GenBank/DDBJ whole genome shotgun (WGS) entry which is preliminary data.</text>
</comment>
<protein>
    <submittedName>
        <fullName evidence="1">Uncharacterized protein</fullName>
    </submittedName>
</protein>
<accession>A0ABP8XGT4</accession>
<dbReference type="Proteomes" id="UP001499974">
    <property type="component" value="Unassembled WGS sequence"/>
</dbReference>
<name>A0ABP8XGT4_9ACTN</name>
<dbReference type="SUPFAM" id="SSF50969">
    <property type="entry name" value="YVTN repeat-like/Quinoprotein amine dehydrogenase"/>
    <property type="match status" value="1"/>
</dbReference>
<gene>
    <name evidence="1" type="ORF">GCM10023349_23950</name>
</gene>
<sequence>MLRAWAYKEGLRAVRISDGKVLDGYKPARSNVEVKAASEHHVLVQRLRWKGNRSYTVEVVSWNPTKGTTEVIDRRTVENDPFAGVLVPAAASPSTRRYATYAGDHAVMLAARTHRTLWRTRAGEVPVAFSPDSTRVATIAGLHQGDEDYYSWTNTARTVRVRNARTGAVLATYTGRYMVEGPDQRPLWESSDRLLLHAVGNSFPLLRCAVGSGRCARVQKWGNLMVRESN</sequence>
<reference evidence="2" key="1">
    <citation type="journal article" date="2019" name="Int. J. Syst. Evol. Microbiol.">
        <title>The Global Catalogue of Microorganisms (GCM) 10K type strain sequencing project: providing services to taxonomists for standard genome sequencing and annotation.</title>
        <authorList>
            <consortium name="The Broad Institute Genomics Platform"/>
            <consortium name="The Broad Institute Genome Sequencing Center for Infectious Disease"/>
            <person name="Wu L."/>
            <person name="Ma J."/>
        </authorList>
    </citation>
    <scope>NUCLEOTIDE SEQUENCE [LARGE SCALE GENOMIC DNA]</scope>
    <source>
        <strain evidence="2">JCM 18531</strain>
    </source>
</reference>
<dbReference type="InterPro" id="IPR011044">
    <property type="entry name" value="Quino_amine_DH_bsu"/>
</dbReference>
<organism evidence="1 2">
    <name type="scientific">Nocardioides conyzicola</name>
    <dbReference type="NCBI Taxonomy" id="1651781"/>
    <lineage>
        <taxon>Bacteria</taxon>
        <taxon>Bacillati</taxon>
        <taxon>Actinomycetota</taxon>
        <taxon>Actinomycetes</taxon>
        <taxon>Propionibacteriales</taxon>
        <taxon>Nocardioidaceae</taxon>
        <taxon>Nocardioides</taxon>
    </lineage>
</organism>
<proteinExistence type="predicted"/>
<keyword evidence="2" id="KW-1185">Reference proteome</keyword>